<keyword evidence="6" id="KW-0915">Sodium</keyword>
<feature type="binding site" evidence="6">
    <location>
        <position position="369"/>
    </location>
    <ligand>
        <name>Na(+)</name>
        <dbReference type="ChEBI" id="CHEBI:29101"/>
        <label>1</label>
    </ligand>
</feature>
<feature type="binding site" evidence="6">
    <location>
        <position position="23"/>
    </location>
    <ligand>
        <name>Na(+)</name>
        <dbReference type="ChEBI" id="CHEBI:29101"/>
        <label>1</label>
    </ligand>
</feature>
<feature type="binding site" evidence="6">
    <location>
        <position position="365"/>
    </location>
    <ligand>
        <name>Na(+)</name>
        <dbReference type="ChEBI" id="CHEBI:29101"/>
        <label>1</label>
    </ligand>
</feature>
<feature type="transmembrane region" description="Helical" evidence="8">
    <location>
        <begin position="240"/>
        <end position="261"/>
    </location>
</feature>
<dbReference type="EMBL" id="JACAGC010000016">
    <property type="protein sequence ID" value="KAF6313539.1"/>
    <property type="molecule type" value="Genomic_DNA"/>
</dbReference>
<name>A0A7J7UKW2_RHIFE</name>
<protein>
    <recommendedName>
        <fullName evidence="7">Transporter</fullName>
    </recommendedName>
</protein>
<dbReference type="SUPFAM" id="SSF161070">
    <property type="entry name" value="SNF-like"/>
    <property type="match status" value="1"/>
</dbReference>
<dbReference type="PRINTS" id="PR00176">
    <property type="entry name" value="NANEUSMPORT"/>
</dbReference>
<feature type="transmembrane region" description="Helical" evidence="8">
    <location>
        <begin position="171"/>
        <end position="190"/>
    </location>
</feature>
<gene>
    <name evidence="9" type="ORF">mRhiFer1_015651</name>
</gene>
<dbReference type="InterPro" id="IPR037272">
    <property type="entry name" value="SNS_sf"/>
</dbReference>
<dbReference type="GO" id="GO:0016324">
    <property type="term" value="C:apical plasma membrane"/>
    <property type="evidence" value="ECO:0007669"/>
    <property type="project" value="TreeGrafter"/>
</dbReference>
<feature type="binding site" evidence="6">
    <location>
        <position position="27"/>
    </location>
    <ligand>
        <name>Na(+)</name>
        <dbReference type="ChEBI" id="CHEBI:29101"/>
        <label>1</label>
    </ligand>
</feature>
<proteinExistence type="inferred from homology"/>
<feature type="transmembrane region" description="Helical" evidence="8">
    <location>
        <begin position="426"/>
        <end position="449"/>
    </location>
</feature>
<keyword evidence="2 7" id="KW-0813">Transport</keyword>
<dbReference type="Proteomes" id="UP000585614">
    <property type="component" value="Unassembled WGS sequence"/>
</dbReference>
<dbReference type="GO" id="GO:0046872">
    <property type="term" value="F:metal ion binding"/>
    <property type="evidence" value="ECO:0007669"/>
    <property type="project" value="UniProtKB-KW"/>
</dbReference>
<evidence type="ECO:0000256" key="6">
    <source>
        <dbReference type="PIRSR" id="PIRSR600175-1"/>
    </source>
</evidence>
<evidence type="ECO:0000313" key="9">
    <source>
        <dbReference type="EMBL" id="KAF6313539.1"/>
    </source>
</evidence>
<comment type="similarity">
    <text evidence="7">Belongs to the sodium:neurotransmitter symporter (SNF) (TC 2.A.22) family.</text>
</comment>
<dbReference type="PROSITE" id="PS00610">
    <property type="entry name" value="NA_NEUROTRAN_SYMP_1"/>
    <property type="match status" value="1"/>
</dbReference>
<feature type="binding site" evidence="6">
    <location>
        <position position="22"/>
    </location>
    <ligand>
        <name>Na(+)</name>
        <dbReference type="ChEBI" id="CHEBI:29101"/>
        <label>1</label>
    </ligand>
</feature>
<dbReference type="GO" id="GO:0005298">
    <property type="term" value="F:proline:sodium symporter activity"/>
    <property type="evidence" value="ECO:0007669"/>
    <property type="project" value="TreeGrafter"/>
</dbReference>
<evidence type="ECO:0000256" key="1">
    <source>
        <dbReference type="ARBA" id="ARBA00004141"/>
    </source>
</evidence>
<keyword evidence="3 7" id="KW-0812">Transmembrane</keyword>
<dbReference type="PROSITE" id="PS00754">
    <property type="entry name" value="NA_NEUROTRAN_SYMP_2"/>
    <property type="match status" value="1"/>
</dbReference>
<keyword evidence="7" id="KW-0769">Symport</keyword>
<evidence type="ECO:0000256" key="7">
    <source>
        <dbReference type="RuleBase" id="RU003732"/>
    </source>
</evidence>
<evidence type="ECO:0000313" key="10">
    <source>
        <dbReference type="Proteomes" id="UP000585614"/>
    </source>
</evidence>
<evidence type="ECO:0000256" key="2">
    <source>
        <dbReference type="ARBA" id="ARBA00022448"/>
    </source>
</evidence>
<dbReference type="GO" id="GO:1904271">
    <property type="term" value="P:L-proline import across plasma membrane"/>
    <property type="evidence" value="ECO:0007669"/>
    <property type="project" value="TreeGrafter"/>
</dbReference>
<evidence type="ECO:0000256" key="3">
    <source>
        <dbReference type="ARBA" id="ARBA00022692"/>
    </source>
</evidence>
<evidence type="ECO:0000256" key="5">
    <source>
        <dbReference type="ARBA" id="ARBA00023136"/>
    </source>
</evidence>
<dbReference type="GO" id="GO:0015816">
    <property type="term" value="P:glycine transport"/>
    <property type="evidence" value="ECO:0007669"/>
    <property type="project" value="TreeGrafter"/>
</dbReference>
<keyword evidence="6" id="KW-0479">Metal-binding</keyword>
<feature type="transmembrane region" description="Helical" evidence="8">
    <location>
        <begin position="12"/>
        <end position="29"/>
    </location>
</feature>
<feature type="transmembrane region" description="Helical" evidence="8">
    <location>
        <begin position="518"/>
        <end position="542"/>
    </location>
</feature>
<dbReference type="PROSITE" id="PS51257">
    <property type="entry name" value="PROKAR_LIPOPROTEIN"/>
    <property type="match status" value="1"/>
</dbReference>
<comment type="subcellular location">
    <subcellularLocation>
        <location evidence="1">Membrane</location>
        <topology evidence="1">Multi-pass membrane protein</topology>
    </subcellularLocation>
</comment>
<dbReference type="GO" id="GO:0015193">
    <property type="term" value="F:L-proline transmembrane transporter activity"/>
    <property type="evidence" value="ECO:0007669"/>
    <property type="project" value="TreeGrafter"/>
</dbReference>
<feature type="transmembrane region" description="Helical" evidence="8">
    <location>
        <begin position="210"/>
        <end position="228"/>
    </location>
</feature>
<sequence>MEKARPLWANPLQFVFACISYAVGLGNVWRFPYLCQMYGGGSFLVPYVIMLIVEGMPLLYLELAVGQRMRQGSIGAWRTISPYLSGVGVASVVVSFFLSMYYNVINAWAFWYLFHSFQDPLPWSVCPLNSNRTGYDEECEKASTTQYFWYRKTLNISPSIQDSGGVQWEPALCLILAWLVVYLCILRGTASTGKLEQLANPKAWINAATQIFFSLGLGFGSLIAFASYNEPSSNCQKHAIIVSLINSSTSIFASIVTFSIYGFKATFNYESCLNKVILLLTNSFDLEDGFLTASNLEQVKGYLASAYPSRYSEVLPQIKNCSLESELDTAVQGTGLAFIVYTEAIKNMEVSQLWSVLYFFMLLMLGLGSMLGNTAAILTPLTDSTLVSRHLPKEVISGLVCLINLAVGMVFTMEAGSYWFDIFNDYAATLSLLLIVLVETVAVCYVYGLRRFESDLQAMTGRSLNWYWKAMWAGVSPLLIISLLIFYLSDYILTGTLQYQAWDASQGKLVTKDYPTHALAVIGLLVAASTMCIPLVALGIFVRSRLKKGDTAPVA</sequence>
<keyword evidence="4 8" id="KW-1133">Transmembrane helix</keyword>
<feature type="transmembrane region" description="Helical" evidence="8">
    <location>
        <begin position="470"/>
        <end position="489"/>
    </location>
</feature>
<feature type="transmembrane region" description="Helical" evidence="8">
    <location>
        <begin position="41"/>
        <end position="60"/>
    </location>
</feature>
<organism evidence="9 10">
    <name type="scientific">Rhinolophus ferrumequinum</name>
    <name type="common">Greater horseshoe bat</name>
    <dbReference type="NCBI Taxonomy" id="59479"/>
    <lineage>
        <taxon>Eukaryota</taxon>
        <taxon>Metazoa</taxon>
        <taxon>Chordata</taxon>
        <taxon>Craniata</taxon>
        <taxon>Vertebrata</taxon>
        <taxon>Euteleostomi</taxon>
        <taxon>Mammalia</taxon>
        <taxon>Eutheria</taxon>
        <taxon>Laurasiatheria</taxon>
        <taxon>Chiroptera</taxon>
        <taxon>Yinpterochiroptera</taxon>
        <taxon>Rhinolophoidea</taxon>
        <taxon>Rhinolophidae</taxon>
        <taxon>Rhinolophinae</taxon>
        <taxon>Rhinolophus</taxon>
    </lineage>
</organism>
<dbReference type="AlphaFoldDB" id="A0A7J7UKW2"/>
<feature type="transmembrane region" description="Helical" evidence="8">
    <location>
        <begin position="356"/>
        <end position="378"/>
    </location>
</feature>
<comment type="caution">
    <text evidence="9">The sequence shown here is derived from an EMBL/GenBank/DDBJ whole genome shotgun (WGS) entry which is preliminary data.</text>
</comment>
<dbReference type="InterPro" id="IPR000175">
    <property type="entry name" value="Na/ntran_symport"/>
</dbReference>
<reference evidence="9 10" key="1">
    <citation type="journal article" date="2020" name="Nature">
        <title>Six reference-quality genomes reveal evolution of bat adaptations.</title>
        <authorList>
            <person name="Jebb D."/>
            <person name="Huang Z."/>
            <person name="Pippel M."/>
            <person name="Hughes G.M."/>
            <person name="Lavrichenko K."/>
            <person name="Devanna P."/>
            <person name="Winkler S."/>
            <person name="Jermiin L.S."/>
            <person name="Skirmuntt E.C."/>
            <person name="Katzourakis A."/>
            <person name="Burkitt-Gray L."/>
            <person name="Ray D.A."/>
            <person name="Sullivan K.A.M."/>
            <person name="Roscito J.G."/>
            <person name="Kirilenko B.M."/>
            <person name="Davalos L.M."/>
            <person name="Corthals A.P."/>
            <person name="Power M.L."/>
            <person name="Jones G."/>
            <person name="Ransome R.D."/>
            <person name="Dechmann D.K.N."/>
            <person name="Locatelli A.G."/>
            <person name="Puechmaille S.J."/>
            <person name="Fedrigo O."/>
            <person name="Jarvis E.D."/>
            <person name="Hiller M."/>
            <person name="Vernes S.C."/>
            <person name="Myers E.W."/>
            <person name="Teeling E.C."/>
        </authorList>
    </citation>
    <scope>NUCLEOTIDE SEQUENCE [LARGE SCALE GENOMIC DNA]</scope>
    <source>
        <strain evidence="9">MRhiFer1</strain>
        <tissue evidence="9">Lung</tissue>
    </source>
</reference>
<dbReference type="PANTHER" id="PTHR11616">
    <property type="entry name" value="SODIUM/CHLORIDE DEPENDENT TRANSPORTER"/>
    <property type="match status" value="1"/>
</dbReference>
<feature type="transmembrane region" description="Helical" evidence="8">
    <location>
        <begin position="80"/>
        <end position="102"/>
    </location>
</feature>
<evidence type="ECO:0000256" key="4">
    <source>
        <dbReference type="ARBA" id="ARBA00022989"/>
    </source>
</evidence>
<feature type="binding site" evidence="6">
    <location>
        <position position="246"/>
    </location>
    <ligand>
        <name>Na(+)</name>
        <dbReference type="ChEBI" id="CHEBI:29101"/>
        <label>1</label>
    </ligand>
</feature>
<feature type="binding site" evidence="6">
    <location>
        <position position="214"/>
    </location>
    <ligand>
        <name>Na(+)</name>
        <dbReference type="ChEBI" id="CHEBI:29101"/>
        <label>1</label>
    </ligand>
</feature>
<dbReference type="PANTHER" id="PTHR11616:SF44">
    <property type="entry name" value="SODIUM- AND CHLORIDE-DEPENDENT TRANSPORTER XTRP3"/>
    <property type="match status" value="1"/>
</dbReference>
<accession>A0A7J7UKW2</accession>
<evidence type="ECO:0000256" key="8">
    <source>
        <dbReference type="SAM" id="Phobius"/>
    </source>
</evidence>
<dbReference type="Pfam" id="PF00209">
    <property type="entry name" value="SNF"/>
    <property type="match status" value="1"/>
</dbReference>
<keyword evidence="5 8" id="KW-0472">Membrane</keyword>
<dbReference type="PROSITE" id="PS50267">
    <property type="entry name" value="NA_NEUROTRAN_SYMP_3"/>
    <property type="match status" value="1"/>
</dbReference>